<keyword evidence="5 11" id="KW-0418">Kinase</keyword>
<dbReference type="AlphaFoldDB" id="A0AAV5RLC8"/>
<dbReference type="PANTHER" id="PTHR44899:SF3">
    <property type="entry name" value="SERINE_THREONINE-PROTEIN KINASE NEK1"/>
    <property type="match status" value="1"/>
</dbReference>
<gene>
    <name evidence="11" type="ORF">DASB73_033140</name>
</gene>
<evidence type="ECO:0000256" key="2">
    <source>
        <dbReference type="ARBA" id="ARBA00022527"/>
    </source>
</evidence>
<dbReference type="InterPro" id="IPR008271">
    <property type="entry name" value="Ser/Thr_kinase_AS"/>
</dbReference>
<evidence type="ECO:0000313" key="11">
    <source>
        <dbReference type="EMBL" id="GMM52351.1"/>
    </source>
</evidence>
<dbReference type="EMBL" id="BTGC01000008">
    <property type="protein sequence ID" value="GMM52351.1"/>
    <property type="molecule type" value="Genomic_DNA"/>
</dbReference>
<proteinExistence type="predicted"/>
<evidence type="ECO:0000256" key="5">
    <source>
        <dbReference type="ARBA" id="ARBA00022777"/>
    </source>
</evidence>
<dbReference type="CDD" id="cd08217">
    <property type="entry name" value="STKc_Nek2"/>
    <property type="match status" value="1"/>
</dbReference>
<accession>A0AAV5RLC8</accession>
<organism evidence="11 12">
    <name type="scientific">Starmerella bacillaris</name>
    <name type="common">Yeast</name>
    <name type="synonym">Candida zemplinina</name>
    <dbReference type="NCBI Taxonomy" id="1247836"/>
    <lineage>
        <taxon>Eukaryota</taxon>
        <taxon>Fungi</taxon>
        <taxon>Dikarya</taxon>
        <taxon>Ascomycota</taxon>
        <taxon>Saccharomycotina</taxon>
        <taxon>Dipodascomycetes</taxon>
        <taxon>Dipodascales</taxon>
        <taxon>Trichomonascaceae</taxon>
        <taxon>Starmerella</taxon>
    </lineage>
</organism>
<name>A0AAV5RLC8_STABA</name>
<dbReference type="GO" id="GO:0004674">
    <property type="term" value="F:protein serine/threonine kinase activity"/>
    <property type="evidence" value="ECO:0007669"/>
    <property type="project" value="UniProtKB-KW"/>
</dbReference>
<protein>
    <recommendedName>
        <fullName evidence="1">non-specific serine/threonine protein kinase</fullName>
        <ecNumber evidence="1">2.7.11.1</ecNumber>
    </recommendedName>
</protein>
<reference evidence="11 12" key="1">
    <citation type="journal article" date="2023" name="Elife">
        <title>Identification of key yeast species and microbe-microbe interactions impacting larval growth of Drosophila in the wild.</title>
        <authorList>
            <person name="Mure A."/>
            <person name="Sugiura Y."/>
            <person name="Maeda R."/>
            <person name="Honda K."/>
            <person name="Sakurai N."/>
            <person name="Takahashi Y."/>
            <person name="Watada M."/>
            <person name="Katoh T."/>
            <person name="Gotoh A."/>
            <person name="Gotoh Y."/>
            <person name="Taniguchi I."/>
            <person name="Nakamura K."/>
            <person name="Hayashi T."/>
            <person name="Katayama T."/>
            <person name="Uemura T."/>
            <person name="Hattori Y."/>
        </authorList>
    </citation>
    <scope>NUCLEOTIDE SEQUENCE [LARGE SCALE GENOMIC DNA]</scope>
    <source>
        <strain evidence="11 12">SB-73</strain>
    </source>
</reference>
<evidence type="ECO:0000256" key="1">
    <source>
        <dbReference type="ARBA" id="ARBA00012513"/>
    </source>
</evidence>
<evidence type="ECO:0000259" key="10">
    <source>
        <dbReference type="PROSITE" id="PS50011"/>
    </source>
</evidence>
<dbReference type="PROSITE" id="PS50011">
    <property type="entry name" value="PROTEIN_KINASE_DOM"/>
    <property type="match status" value="1"/>
</dbReference>
<dbReference type="Pfam" id="PF00069">
    <property type="entry name" value="Pkinase"/>
    <property type="match status" value="1"/>
</dbReference>
<comment type="catalytic activity">
    <reaction evidence="8">
        <text>L-seryl-[protein] + ATP = O-phospho-L-seryl-[protein] + ADP + H(+)</text>
        <dbReference type="Rhea" id="RHEA:17989"/>
        <dbReference type="Rhea" id="RHEA-COMP:9863"/>
        <dbReference type="Rhea" id="RHEA-COMP:11604"/>
        <dbReference type="ChEBI" id="CHEBI:15378"/>
        <dbReference type="ChEBI" id="CHEBI:29999"/>
        <dbReference type="ChEBI" id="CHEBI:30616"/>
        <dbReference type="ChEBI" id="CHEBI:83421"/>
        <dbReference type="ChEBI" id="CHEBI:456216"/>
        <dbReference type="EC" id="2.7.11.1"/>
    </reaction>
</comment>
<evidence type="ECO:0000256" key="6">
    <source>
        <dbReference type="ARBA" id="ARBA00022840"/>
    </source>
</evidence>
<dbReference type="EC" id="2.7.11.1" evidence="1"/>
<dbReference type="SUPFAM" id="SSF56112">
    <property type="entry name" value="Protein kinase-like (PK-like)"/>
    <property type="match status" value="1"/>
</dbReference>
<evidence type="ECO:0000313" key="12">
    <source>
        <dbReference type="Proteomes" id="UP001362899"/>
    </source>
</evidence>
<dbReference type="SMART" id="SM00220">
    <property type="entry name" value="S_TKc"/>
    <property type="match status" value="1"/>
</dbReference>
<evidence type="ECO:0000256" key="9">
    <source>
        <dbReference type="SAM" id="MobiDB-lite"/>
    </source>
</evidence>
<dbReference type="InterPro" id="IPR051131">
    <property type="entry name" value="NEK_Ser/Thr_kinase_NIMA"/>
</dbReference>
<keyword evidence="4" id="KW-0547">Nucleotide-binding</keyword>
<feature type="region of interest" description="Disordered" evidence="9">
    <location>
        <begin position="341"/>
        <end position="361"/>
    </location>
</feature>
<evidence type="ECO:0000256" key="7">
    <source>
        <dbReference type="ARBA" id="ARBA00047899"/>
    </source>
</evidence>
<evidence type="ECO:0000256" key="4">
    <source>
        <dbReference type="ARBA" id="ARBA00022741"/>
    </source>
</evidence>
<evidence type="ECO:0000256" key="3">
    <source>
        <dbReference type="ARBA" id="ARBA00022679"/>
    </source>
</evidence>
<dbReference type="GO" id="GO:0005524">
    <property type="term" value="F:ATP binding"/>
    <property type="evidence" value="ECO:0007669"/>
    <property type="project" value="UniProtKB-KW"/>
</dbReference>
<comment type="caution">
    <text evidence="11">The sequence shown here is derived from an EMBL/GenBank/DDBJ whole genome shotgun (WGS) entry which is preliminary data.</text>
</comment>
<dbReference type="PANTHER" id="PTHR44899">
    <property type="entry name" value="CAMK FAMILY PROTEIN KINASE"/>
    <property type="match status" value="1"/>
</dbReference>
<sequence>MEYRPKEIIGHGSFGIIRKVVAKDGTVNVRKEISYKSMNQKERAQLISEFRILKSLVHPNIVRYLHHEHDVTNQEVHLYMEYCGGGDLSGVIRNLRDKDEFYPEYKVWNVLTQLCLALYTCHNNKAPPALAASILAPSSDAIESPHSFVLHRDIKPENIFLDSSNNYVNVKLGDFGLAKMLDLEHPLATTYVGTPFYMSPEILTDQPSTPASDIWSLGCVMYELCSRYPPFQAKTHLQLANKVREAKFKPLPSIYSATLARTIEACLRIDPNQRPTAATLLRLDIIKICRKEIELKEREMELQKKFLLLREREEELDGVYEKLQSELHGVIEEEVERRLQERQKSINPPPLARKLMNQKLR</sequence>
<dbReference type="Gene3D" id="3.30.200.20">
    <property type="entry name" value="Phosphorylase Kinase, domain 1"/>
    <property type="match status" value="1"/>
</dbReference>
<dbReference type="InterPro" id="IPR000719">
    <property type="entry name" value="Prot_kinase_dom"/>
</dbReference>
<dbReference type="InterPro" id="IPR011009">
    <property type="entry name" value="Kinase-like_dom_sf"/>
</dbReference>
<feature type="domain" description="Protein kinase" evidence="10">
    <location>
        <begin position="3"/>
        <end position="286"/>
    </location>
</feature>
<dbReference type="PROSITE" id="PS00108">
    <property type="entry name" value="PROTEIN_KINASE_ST"/>
    <property type="match status" value="1"/>
</dbReference>
<keyword evidence="3" id="KW-0808">Transferase</keyword>
<evidence type="ECO:0000256" key="8">
    <source>
        <dbReference type="ARBA" id="ARBA00048679"/>
    </source>
</evidence>
<dbReference type="Gene3D" id="1.10.510.10">
    <property type="entry name" value="Transferase(Phosphotransferase) domain 1"/>
    <property type="match status" value="1"/>
</dbReference>
<keyword evidence="12" id="KW-1185">Reference proteome</keyword>
<dbReference type="Proteomes" id="UP001362899">
    <property type="component" value="Unassembled WGS sequence"/>
</dbReference>
<keyword evidence="6" id="KW-0067">ATP-binding</keyword>
<comment type="catalytic activity">
    <reaction evidence="7">
        <text>L-threonyl-[protein] + ATP = O-phospho-L-threonyl-[protein] + ADP + H(+)</text>
        <dbReference type="Rhea" id="RHEA:46608"/>
        <dbReference type="Rhea" id="RHEA-COMP:11060"/>
        <dbReference type="Rhea" id="RHEA-COMP:11605"/>
        <dbReference type="ChEBI" id="CHEBI:15378"/>
        <dbReference type="ChEBI" id="CHEBI:30013"/>
        <dbReference type="ChEBI" id="CHEBI:30616"/>
        <dbReference type="ChEBI" id="CHEBI:61977"/>
        <dbReference type="ChEBI" id="CHEBI:456216"/>
        <dbReference type="EC" id="2.7.11.1"/>
    </reaction>
</comment>
<keyword evidence="2 11" id="KW-0723">Serine/threonine-protein kinase</keyword>